<accession>A0AAV2PCY1</accession>
<keyword evidence="3" id="KW-1185">Reference proteome</keyword>
<dbReference type="EMBL" id="OZ034832">
    <property type="protein sequence ID" value="CAL1689879.1"/>
    <property type="molecule type" value="Genomic_DNA"/>
</dbReference>
<evidence type="ECO:0000313" key="2">
    <source>
        <dbReference type="EMBL" id="CAL1689879.1"/>
    </source>
</evidence>
<proteinExistence type="predicted"/>
<dbReference type="AlphaFoldDB" id="A0AAV2PCY1"/>
<dbReference type="Proteomes" id="UP001497644">
    <property type="component" value="Chromosome 9"/>
</dbReference>
<reference evidence="2" key="1">
    <citation type="submission" date="2024-04" db="EMBL/GenBank/DDBJ databases">
        <authorList>
            <consortium name="Molecular Ecology Group"/>
        </authorList>
    </citation>
    <scope>NUCLEOTIDE SEQUENCE</scope>
</reference>
<evidence type="ECO:0000313" key="3">
    <source>
        <dbReference type="Proteomes" id="UP001497644"/>
    </source>
</evidence>
<feature type="region of interest" description="Disordered" evidence="1">
    <location>
        <begin position="1"/>
        <end position="41"/>
    </location>
</feature>
<protein>
    <submittedName>
        <fullName evidence="2">Uncharacterized protein</fullName>
    </submittedName>
</protein>
<organism evidence="2 3">
    <name type="scientific">Lasius platythorax</name>
    <dbReference type="NCBI Taxonomy" id="488582"/>
    <lineage>
        <taxon>Eukaryota</taxon>
        <taxon>Metazoa</taxon>
        <taxon>Ecdysozoa</taxon>
        <taxon>Arthropoda</taxon>
        <taxon>Hexapoda</taxon>
        <taxon>Insecta</taxon>
        <taxon>Pterygota</taxon>
        <taxon>Neoptera</taxon>
        <taxon>Endopterygota</taxon>
        <taxon>Hymenoptera</taxon>
        <taxon>Apocrita</taxon>
        <taxon>Aculeata</taxon>
        <taxon>Formicoidea</taxon>
        <taxon>Formicidae</taxon>
        <taxon>Formicinae</taxon>
        <taxon>Lasius</taxon>
        <taxon>Lasius</taxon>
    </lineage>
</organism>
<name>A0AAV2PCY1_9HYME</name>
<feature type="compositionally biased region" description="Basic and acidic residues" evidence="1">
    <location>
        <begin position="1"/>
        <end position="40"/>
    </location>
</feature>
<sequence>MIADEKSETEEREKGGGGRERLGERDEEEVGAREKSDAVKHSAVRVIRLRKSAVGLRYYVTTFYRVTNSELYLHTRA</sequence>
<evidence type="ECO:0000256" key="1">
    <source>
        <dbReference type="SAM" id="MobiDB-lite"/>
    </source>
</evidence>
<gene>
    <name evidence="2" type="ORF">LPLAT_LOCUS14707</name>
</gene>